<proteinExistence type="predicted"/>
<evidence type="ECO:0008006" key="4">
    <source>
        <dbReference type="Google" id="ProtNLM"/>
    </source>
</evidence>
<dbReference type="EMBL" id="CP126980">
    <property type="protein sequence ID" value="WIM98523.1"/>
    <property type="molecule type" value="Genomic_DNA"/>
</dbReference>
<sequence length="221" mass="24639">MLKRAIHWGAAVITVAAVTVGCAAPEYTYVKNAEQKTYFKVPHDWHQLPTGDLDDYLTGSNPNSASSAIRQRMWWSVAYDAAAIPDPVHLTTSDVTDEPIVYARVAQLTEPQQNAVSLDMLRDMFLPVTEDAREAQAANTQLTGFELLSDEVLTPSDGTHGVRVVYNYEITGVMHTFDLTALVNNTADRLYLLFIRCSTSCYRERTEQLDTIATSFTVRSK</sequence>
<organism evidence="2 3">
    <name type="scientific">Actinoplanes oblitus</name>
    <dbReference type="NCBI Taxonomy" id="3040509"/>
    <lineage>
        <taxon>Bacteria</taxon>
        <taxon>Bacillati</taxon>
        <taxon>Actinomycetota</taxon>
        <taxon>Actinomycetes</taxon>
        <taxon>Micromonosporales</taxon>
        <taxon>Micromonosporaceae</taxon>
        <taxon>Actinoplanes</taxon>
    </lineage>
</organism>
<name>A0ABY8WN39_9ACTN</name>
<reference evidence="2 3" key="1">
    <citation type="submission" date="2023-06" db="EMBL/GenBank/DDBJ databases">
        <authorList>
            <person name="Yushchuk O."/>
            <person name="Binda E."/>
            <person name="Ruckert-Reed C."/>
            <person name="Fedorenko V."/>
            <person name="Kalinowski J."/>
            <person name="Marinelli F."/>
        </authorList>
    </citation>
    <scope>NUCLEOTIDE SEQUENCE [LARGE SCALE GENOMIC DNA]</scope>
    <source>
        <strain evidence="2 3">NRRL 3884</strain>
    </source>
</reference>
<evidence type="ECO:0000313" key="2">
    <source>
        <dbReference type="EMBL" id="WIM98523.1"/>
    </source>
</evidence>
<feature type="chain" id="PRO_5045190605" description="PsbP C-terminal domain-containing protein" evidence="1">
    <location>
        <begin position="24"/>
        <end position="221"/>
    </location>
</feature>
<protein>
    <recommendedName>
        <fullName evidence="4">PsbP C-terminal domain-containing protein</fullName>
    </recommendedName>
</protein>
<dbReference type="Gene3D" id="3.40.1000.10">
    <property type="entry name" value="Mog1/PsbP, alpha/beta/alpha sandwich"/>
    <property type="match status" value="1"/>
</dbReference>
<dbReference type="RefSeq" id="WP_284919905.1">
    <property type="nucleotide sequence ID" value="NZ_CP126980.1"/>
</dbReference>
<evidence type="ECO:0000313" key="3">
    <source>
        <dbReference type="Proteomes" id="UP001240150"/>
    </source>
</evidence>
<keyword evidence="1" id="KW-0732">Signal</keyword>
<feature type="signal peptide" evidence="1">
    <location>
        <begin position="1"/>
        <end position="23"/>
    </location>
</feature>
<evidence type="ECO:0000256" key="1">
    <source>
        <dbReference type="SAM" id="SignalP"/>
    </source>
</evidence>
<accession>A0ABY8WN39</accession>
<keyword evidence="3" id="KW-1185">Reference proteome</keyword>
<gene>
    <name evidence="2" type="ORF">ACTOB_002124</name>
</gene>
<dbReference type="PROSITE" id="PS51257">
    <property type="entry name" value="PROKAR_LIPOPROTEIN"/>
    <property type="match status" value="1"/>
</dbReference>
<dbReference type="Proteomes" id="UP001240150">
    <property type="component" value="Chromosome"/>
</dbReference>